<accession>A0ABX0V3Y7</accession>
<evidence type="ECO:0008006" key="4">
    <source>
        <dbReference type="Google" id="ProtNLM"/>
    </source>
</evidence>
<evidence type="ECO:0000256" key="1">
    <source>
        <dbReference type="SAM" id="Phobius"/>
    </source>
</evidence>
<comment type="caution">
    <text evidence="2">The sequence shown here is derived from an EMBL/GenBank/DDBJ whole genome shotgun (WGS) entry which is preliminary data.</text>
</comment>
<feature type="transmembrane region" description="Helical" evidence="1">
    <location>
        <begin position="72"/>
        <end position="89"/>
    </location>
</feature>
<sequence>MLWTHGMINRLVMLLDGLMIVSGVLIAPSTVPSPDFLAFFVYAGIYVVLYGWVMNLGGAFRVEHYLSVPRQIRQVTVGVVLASLAVSVIDRTFIAFDTTTFTSVATRAGIVWAAIVIGRVTLVRLGMHWVEKLALLRRKAVIVGSADEALRAAQQLRGADARS</sequence>
<keyword evidence="1" id="KW-0472">Membrane</keyword>
<reference evidence="2 3" key="1">
    <citation type="submission" date="2020-03" db="EMBL/GenBank/DDBJ databases">
        <title>Genomic Encyclopedia of Type Strains, Phase IV (KMG-IV): sequencing the most valuable type-strain genomes for metagenomic binning, comparative biology and taxonomic classification.</title>
        <authorList>
            <person name="Goeker M."/>
        </authorList>
    </citation>
    <scope>NUCLEOTIDE SEQUENCE [LARGE SCALE GENOMIC DNA]</scope>
    <source>
        <strain evidence="2 3">DSM 103870</strain>
    </source>
</reference>
<protein>
    <recommendedName>
        <fullName evidence="4">Integral membrane protein</fullName>
    </recommendedName>
</protein>
<feature type="transmembrane region" description="Helical" evidence="1">
    <location>
        <begin position="12"/>
        <end position="31"/>
    </location>
</feature>
<dbReference type="RefSeq" id="WP_166955613.1">
    <property type="nucleotide sequence ID" value="NZ_JAASQI010000010.1"/>
</dbReference>
<keyword evidence="1" id="KW-0812">Transmembrane</keyword>
<keyword evidence="3" id="KW-1185">Reference proteome</keyword>
<evidence type="ECO:0000313" key="3">
    <source>
        <dbReference type="Proteomes" id="UP001429580"/>
    </source>
</evidence>
<proteinExistence type="predicted"/>
<name>A0ABX0V3Y7_9HYPH</name>
<keyword evidence="1" id="KW-1133">Transmembrane helix</keyword>
<dbReference type="EMBL" id="JAASQI010000010">
    <property type="protein sequence ID" value="NIJ59842.1"/>
    <property type="molecule type" value="Genomic_DNA"/>
</dbReference>
<organism evidence="2 3">
    <name type="scientific">Pseudochelatococcus lubricantis</name>
    <dbReference type="NCBI Taxonomy" id="1538102"/>
    <lineage>
        <taxon>Bacteria</taxon>
        <taxon>Pseudomonadati</taxon>
        <taxon>Pseudomonadota</taxon>
        <taxon>Alphaproteobacteria</taxon>
        <taxon>Hyphomicrobiales</taxon>
        <taxon>Chelatococcaceae</taxon>
        <taxon>Pseudochelatococcus</taxon>
    </lineage>
</organism>
<gene>
    <name evidence="2" type="ORF">FHS82_003703</name>
</gene>
<evidence type="ECO:0000313" key="2">
    <source>
        <dbReference type="EMBL" id="NIJ59842.1"/>
    </source>
</evidence>
<dbReference type="Proteomes" id="UP001429580">
    <property type="component" value="Unassembled WGS sequence"/>
</dbReference>
<feature type="transmembrane region" description="Helical" evidence="1">
    <location>
        <begin position="37"/>
        <end position="60"/>
    </location>
</feature>
<feature type="transmembrane region" description="Helical" evidence="1">
    <location>
        <begin position="109"/>
        <end position="130"/>
    </location>
</feature>